<dbReference type="Proteomes" id="UP000541535">
    <property type="component" value="Unassembled WGS sequence"/>
</dbReference>
<evidence type="ECO:0000259" key="1">
    <source>
        <dbReference type="PROSITE" id="PS51752"/>
    </source>
</evidence>
<evidence type="ECO:0000313" key="2">
    <source>
        <dbReference type="EMBL" id="MBB3121554.1"/>
    </source>
</evidence>
<comment type="caution">
    <text evidence="2">The sequence shown here is derived from an EMBL/GenBank/DDBJ whole genome shotgun (WGS) entry which is preliminary data.</text>
</comment>
<evidence type="ECO:0000313" key="3">
    <source>
        <dbReference type="Proteomes" id="UP000541535"/>
    </source>
</evidence>
<dbReference type="PROSITE" id="PS51752">
    <property type="entry name" value="JACALIN_LECTIN"/>
    <property type="match status" value="1"/>
</dbReference>
<reference evidence="2 3" key="1">
    <citation type="submission" date="2020-08" db="EMBL/GenBank/DDBJ databases">
        <title>Genomic Encyclopedia of Type Strains, Phase III (KMG-III): the genomes of soil and plant-associated and newly described type strains.</title>
        <authorList>
            <person name="Whitman W."/>
        </authorList>
    </citation>
    <scope>NUCLEOTIDE SEQUENCE [LARGE SCALE GENOMIC DNA]</scope>
    <source>
        <strain evidence="2 3">CECT 8897</strain>
    </source>
</reference>
<keyword evidence="3" id="KW-1185">Reference proteome</keyword>
<dbReference type="Pfam" id="PF01419">
    <property type="entry name" value="Jacalin"/>
    <property type="match status" value="1"/>
</dbReference>
<dbReference type="EMBL" id="JACHXD010000017">
    <property type="protein sequence ID" value="MBB3121554.1"/>
    <property type="molecule type" value="Genomic_DNA"/>
</dbReference>
<sequence>MANHSAPSSAFNIGQGYSCTLGPLQTAVHTQVLDTAGGNSEIAVSLCSEEDTLKQSLEINIGRKIAVEGIGGYSEKFSLFQKLRFSEHSLCIVVKASVVSKSHYCQAAQLHDDIAAPATAAELDQFCKLYGDAYVSELVRGAQYFAVYAYRCKSREEKLELKARIEASGIIENVTVSGKAGSNFSHAVTQISQNVELHQTVIGSSFTMSGEQDVIRTAYAFFEAANNLPTGTVGFKTTGYEHVFSHPGIEAALAALAHNRQLFNGSGAQEGLLAREARLIGIKERLANLEHTMRRYGCTLDSATQERQRQIQADLDACNELRNRFNQSPTTPLENPYLPAAAYGWPSIQYETRQSKRLGGGGGQPYHDVTTTDFLDRGMRVSHIRLRGGAYVDLIEITYKDASGQTCKFTHGQEQGNQVENIALGDADYITEIAVPSSEGNIYIDYIRIKTNNFPQGVGVGGNDRNLEPIFSYDDRNQHIFVGLVGRCERWNDAVSALFLQIKGVSWM</sequence>
<organism evidence="2 3">
    <name type="scientific">Pseudoduganella violacea</name>
    <dbReference type="NCBI Taxonomy" id="1715466"/>
    <lineage>
        <taxon>Bacteria</taxon>
        <taxon>Pseudomonadati</taxon>
        <taxon>Pseudomonadota</taxon>
        <taxon>Betaproteobacteria</taxon>
        <taxon>Burkholderiales</taxon>
        <taxon>Oxalobacteraceae</taxon>
        <taxon>Telluria group</taxon>
        <taxon>Pseudoduganella</taxon>
    </lineage>
</organism>
<dbReference type="RefSeq" id="WP_183443255.1">
    <property type="nucleotide sequence ID" value="NZ_JACHXD010000017.1"/>
</dbReference>
<dbReference type="AlphaFoldDB" id="A0A7W5BEA4"/>
<dbReference type="Gene3D" id="2.100.10.30">
    <property type="entry name" value="Jacalin-like lectin domain"/>
    <property type="match status" value="1"/>
</dbReference>
<name>A0A7W5BEA4_9BURK</name>
<dbReference type="SUPFAM" id="SSF51101">
    <property type="entry name" value="Mannose-binding lectins"/>
    <property type="match status" value="1"/>
</dbReference>
<feature type="domain" description="Jacalin-type lectin" evidence="1">
    <location>
        <begin position="352"/>
        <end position="501"/>
    </location>
</feature>
<protein>
    <recommendedName>
        <fullName evidence="1">Jacalin-type lectin domain-containing protein</fullName>
    </recommendedName>
</protein>
<accession>A0A7W5BEA4</accession>
<gene>
    <name evidence="2" type="ORF">FHS03_004632</name>
</gene>
<dbReference type="InterPro" id="IPR036404">
    <property type="entry name" value="Jacalin-like_lectin_dom_sf"/>
</dbReference>
<dbReference type="InterPro" id="IPR001229">
    <property type="entry name" value="Jacalin-like_lectin_dom"/>
</dbReference>
<proteinExistence type="predicted"/>